<evidence type="ECO:0000259" key="3">
    <source>
        <dbReference type="PROSITE" id="PS50021"/>
    </source>
</evidence>
<evidence type="ECO:0000313" key="4">
    <source>
        <dbReference type="EMBL" id="KAF3836743.1"/>
    </source>
</evidence>
<feature type="compositionally biased region" description="Low complexity" evidence="1">
    <location>
        <begin position="1017"/>
        <end position="1028"/>
    </location>
</feature>
<dbReference type="PROSITE" id="PS50021">
    <property type="entry name" value="CH"/>
    <property type="match status" value="1"/>
</dbReference>
<keyword evidence="2" id="KW-0812">Transmembrane</keyword>
<feature type="compositionally biased region" description="Polar residues" evidence="1">
    <location>
        <begin position="882"/>
        <end position="903"/>
    </location>
</feature>
<feature type="region of interest" description="Disordered" evidence="1">
    <location>
        <begin position="924"/>
        <end position="965"/>
    </location>
</feature>
<feature type="region of interest" description="Disordered" evidence="1">
    <location>
        <begin position="1573"/>
        <end position="1592"/>
    </location>
</feature>
<feature type="region of interest" description="Disordered" evidence="1">
    <location>
        <begin position="632"/>
        <end position="687"/>
    </location>
</feature>
<dbReference type="Proteomes" id="UP000518266">
    <property type="component" value="Unassembled WGS sequence"/>
</dbReference>
<feature type="region of interest" description="Disordered" evidence="1">
    <location>
        <begin position="1219"/>
        <end position="1240"/>
    </location>
</feature>
<accession>A0A7J5XIR9</accession>
<proteinExistence type="predicted"/>
<reference evidence="4 5" key="1">
    <citation type="submission" date="2020-03" db="EMBL/GenBank/DDBJ databases">
        <title>Dissostichus mawsoni Genome sequencing and assembly.</title>
        <authorList>
            <person name="Park H."/>
        </authorList>
    </citation>
    <scope>NUCLEOTIDE SEQUENCE [LARGE SCALE GENOMIC DNA]</scope>
    <source>
        <strain evidence="4">DM0001</strain>
        <tissue evidence="4">Muscle</tissue>
    </source>
</reference>
<dbReference type="OrthoDB" id="8851913at2759"/>
<dbReference type="Gene3D" id="1.10.418.10">
    <property type="entry name" value="Calponin-like domain"/>
    <property type="match status" value="1"/>
</dbReference>
<comment type="caution">
    <text evidence="4">The sequence shown here is derived from an EMBL/GenBank/DDBJ whole genome shotgun (WGS) entry which is preliminary data.</text>
</comment>
<evidence type="ECO:0000313" key="5">
    <source>
        <dbReference type="Proteomes" id="UP000518266"/>
    </source>
</evidence>
<name>A0A7J5XIR9_DISMA</name>
<protein>
    <recommendedName>
        <fullName evidence="3">Calponin-homology (CH) domain-containing protein</fullName>
    </recommendedName>
</protein>
<feature type="compositionally biased region" description="Basic and acidic residues" evidence="1">
    <location>
        <begin position="728"/>
        <end position="744"/>
    </location>
</feature>
<feature type="compositionally biased region" description="Polar residues" evidence="1">
    <location>
        <begin position="654"/>
        <end position="687"/>
    </location>
</feature>
<feature type="region of interest" description="Disordered" evidence="1">
    <location>
        <begin position="702"/>
        <end position="765"/>
    </location>
</feature>
<feature type="region of interest" description="Disordered" evidence="1">
    <location>
        <begin position="804"/>
        <end position="903"/>
    </location>
</feature>
<sequence>MGCRTGFIDAKTSKDIPFLNNSSPINVDKSKNMYALVPSCPVSSKIPGFPSVSQYNMLSLVPICNRVSNLPGFASFVGASILQWPPNPHALCDKPIKSTVFVIHSPNQDVVTARTMFALAPSCPEVSRIPGFPSAPQTKSKIEPNMISFVPSCSIASSLKGFASMTTHPSTGWLNETKPILIKLREKRAPMMMSLAGQDELNCYNMKGMVTLVTTCPKEARACGFPSAQVVNRPPNMVSLYTSAPCVSCIPGFPSARTLSSECTNIPSKTTHSKPLFEKRQIEKHLVIANLQTKEKHEQDEPKYMVAIVPTCPNLTRIPGLPSISQLSPTEKETSTIPFPCCTERVTPHELPHVQSTQSHLKDPIIPGVPSTSFSLPAQNLQMVTFFFFILSCLVYLTMFAFMTEEKFKGSAKQSIDLCVDHGKSHIERGVAEKAQTRIRTLDPSDPAGVLDWEVVEAEGIVTEKQTKSSLSAKEEESSGLVNVIAGVFHKGFHLLTPISMSHSYETVASILGPSGSALAEVEHQPKAVSSMDLKDKTVTPSDESSMHFVDNTTAIQKIEGQFQDVPPQHNTEYLTSAEPYMLDSPSPPTSESDDGISVCVNMKKWPPLTEADISKISKEDGEQVQEAFLDHTKERSLTGHDSDQTPVDDESLLQGTRLRQNRMRPQQTNMEGVSATSQQPTSNESLTGTNVRKEMHMDKPAGFQDISPIGPQADFAVPQRGRKPKRKVPDPQKKKFDQKEETVPVRPLRRKDSLTPDRKHKTDSLTVKPLPEVVPVQSEGRNAADEIQPATDPCCNLNKQDTSTALDVPQNGHVQDAPNTGDYRQKEETKSVQSIVVVVAPPRVKRRDSSLPPVKPPRRKGSVTRDSSVRKMNDQQHLKAQVSSSLKTTDPVSSQPCESSSGAPLMGKILLGVPLCRQTQNWSAQSKPLLPQDRPRKTIRLPKRNKKLTSSKSGKIETDKESVKPVQIENAMEEIKQANNAGDASVDKSNTTYCQKSQDESEIAESEMGKQTTLQTVTAMASTSTVSHVEDAEREGCPSSLSSTTKEWSMVQHSKGVPSPLGDKPSTSTEEDAPVKLRRSRLIIESSVQVEDGHISEKPSGASSLPVPKARVKKRLSGSFPDDITISGLSPSCQEDKVTDNTCLGSVQQNEQSSLPVPLPRAKKRLSATYSDSPTPVYNAFPIEMELSQINLEDTSATSKETKEGSTSLDSRVISEVPVEGEDGAAAASETKEGSTSLDSRVISEVPVEEKMVLLLHQKQRKAQHHWIHSRSKEKMVLLLHQKQRKAQHHWIHVPVEGEDGAAAASETKEGSTSLDSRVISEVPVEGEDGAAASETKEGSTSLDSRSRSKEKMVLLLHQKQRKAQHVGFSVISEVPVEGEDGAAASETKEGSTSLDSRVISEVPVEGEDGAAASETKEGSTLLDSSVISEAAVQGKDGAAASELEQGMLEAMGEEDFTLVDSVEDTEKALDEIIKGWTFTEKPIATRDSENAAKLGSEQADIEKVLGAEVDMSLASTVSPSQDDWLHVANDKDNDKDSELTEINSRKEMRDEELDFGFESVDVDTGCLQEERKREKSAAAIHQGGEPTTPQKIPADGAASMEGFSPSPSLVTSSQSLLDWCQEVTQGHKGLKITNFSTSWRNGLAFCAIYITSNQKRCKKHLKILGLQVKI</sequence>
<feature type="compositionally biased region" description="Polar residues" evidence="1">
    <location>
        <begin position="979"/>
        <end position="997"/>
    </location>
</feature>
<dbReference type="Pfam" id="PF00307">
    <property type="entry name" value="CH"/>
    <property type="match status" value="1"/>
</dbReference>
<feature type="compositionally biased region" description="Basic and acidic residues" evidence="1">
    <location>
        <begin position="751"/>
        <end position="764"/>
    </location>
</feature>
<evidence type="ECO:0000256" key="2">
    <source>
        <dbReference type="SAM" id="Phobius"/>
    </source>
</evidence>
<feature type="compositionally biased region" description="Basic residues" evidence="1">
    <location>
        <begin position="938"/>
        <end position="950"/>
    </location>
</feature>
<keyword evidence="2" id="KW-1133">Transmembrane helix</keyword>
<dbReference type="InterPro" id="IPR036872">
    <property type="entry name" value="CH_dom_sf"/>
</dbReference>
<feature type="region of interest" description="Disordered" evidence="1">
    <location>
        <begin position="979"/>
        <end position="1079"/>
    </location>
</feature>
<dbReference type="InterPro" id="IPR001715">
    <property type="entry name" value="CH_dom"/>
</dbReference>
<dbReference type="SUPFAM" id="SSF47576">
    <property type="entry name" value="Calponin-homology domain, CH-domain"/>
    <property type="match status" value="1"/>
</dbReference>
<evidence type="ECO:0000256" key="1">
    <source>
        <dbReference type="SAM" id="MobiDB-lite"/>
    </source>
</evidence>
<feature type="compositionally biased region" description="Basic and acidic residues" evidence="1">
    <location>
        <begin position="868"/>
        <end position="878"/>
    </location>
</feature>
<feature type="compositionally biased region" description="Basic and acidic residues" evidence="1">
    <location>
        <begin position="955"/>
        <end position="964"/>
    </location>
</feature>
<organism evidence="4 5">
    <name type="scientific">Dissostichus mawsoni</name>
    <name type="common">Antarctic cod</name>
    <dbReference type="NCBI Taxonomy" id="36200"/>
    <lineage>
        <taxon>Eukaryota</taxon>
        <taxon>Metazoa</taxon>
        <taxon>Chordata</taxon>
        <taxon>Craniata</taxon>
        <taxon>Vertebrata</taxon>
        <taxon>Euteleostomi</taxon>
        <taxon>Actinopterygii</taxon>
        <taxon>Neopterygii</taxon>
        <taxon>Teleostei</taxon>
        <taxon>Neoteleostei</taxon>
        <taxon>Acanthomorphata</taxon>
        <taxon>Eupercaria</taxon>
        <taxon>Perciformes</taxon>
        <taxon>Notothenioidei</taxon>
        <taxon>Nototheniidae</taxon>
        <taxon>Dissostichus</taxon>
    </lineage>
</organism>
<feature type="compositionally biased region" description="Basic and acidic residues" evidence="1">
    <location>
        <begin position="632"/>
        <end position="644"/>
    </location>
</feature>
<keyword evidence="5" id="KW-1185">Reference proteome</keyword>
<keyword evidence="2" id="KW-0472">Membrane</keyword>
<gene>
    <name evidence="4" type="ORF">F7725_004207</name>
</gene>
<dbReference type="EMBL" id="JAAKFY010000023">
    <property type="protein sequence ID" value="KAF3836743.1"/>
    <property type="molecule type" value="Genomic_DNA"/>
</dbReference>
<feature type="domain" description="Calponin-homology (CH)" evidence="3">
    <location>
        <begin position="1612"/>
        <end position="1672"/>
    </location>
</feature>
<feature type="region of interest" description="Disordered" evidence="1">
    <location>
        <begin position="527"/>
        <end position="546"/>
    </location>
</feature>
<feature type="transmembrane region" description="Helical" evidence="2">
    <location>
        <begin position="383"/>
        <end position="403"/>
    </location>
</feature>
<feature type="region of interest" description="Disordered" evidence="1">
    <location>
        <begin position="1302"/>
        <end position="1351"/>
    </location>
</feature>